<comment type="caution">
    <text evidence="2">The sequence shown here is derived from an EMBL/GenBank/DDBJ whole genome shotgun (WGS) entry which is preliminary data.</text>
</comment>
<organism evidence="2 3">
    <name type="scientific">Solihabitans fulvus</name>
    <dbReference type="NCBI Taxonomy" id="1892852"/>
    <lineage>
        <taxon>Bacteria</taxon>
        <taxon>Bacillati</taxon>
        <taxon>Actinomycetota</taxon>
        <taxon>Actinomycetes</taxon>
        <taxon>Pseudonocardiales</taxon>
        <taxon>Pseudonocardiaceae</taxon>
        <taxon>Solihabitans</taxon>
    </lineage>
</organism>
<dbReference type="AlphaFoldDB" id="A0A5B2W5M1"/>
<name>A0A5B2W5M1_9PSEU</name>
<evidence type="ECO:0000313" key="3">
    <source>
        <dbReference type="Proteomes" id="UP000323454"/>
    </source>
</evidence>
<reference evidence="2 3" key="2">
    <citation type="submission" date="2019-09" db="EMBL/GenBank/DDBJ databases">
        <authorList>
            <person name="Jin C."/>
        </authorList>
    </citation>
    <scope>NUCLEOTIDE SEQUENCE [LARGE SCALE GENOMIC DNA]</scope>
    <source>
        <strain evidence="2 3">AN110305</strain>
    </source>
</reference>
<gene>
    <name evidence="2" type="ORF">F0L68_40340</name>
</gene>
<feature type="region of interest" description="Disordered" evidence="1">
    <location>
        <begin position="1"/>
        <end position="25"/>
    </location>
</feature>
<accession>A0A5B2W5M1</accession>
<protein>
    <submittedName>
        <fullName evidence="2">Uncharacterized protein</fullName>
    </submittedName>
</protein>
<reference evidence="2 3" key="1">
    <citation type="submission" date="2019-09" db="EMBL/GenBank/DDBJ databases">
        <title>Goodfellowia gen. nov., a new genus of the Pseudonocardineae related to Actinoalloteichus, containing Goodfellowia coeruleoviolacea gen. nov., comb. nov. gen. nov., comb. nov.</title>
        <authorList>
            <person name="Labeda D."/>
        </authorList>
    </citation>
    <scope>NUCLEOTIDE SEQUENCE [LARGE SCALE GENOMIC DNA]</scope>
    <source>
        <strain evidence="2 3">AN110305</strain>
    </source>
</reference>
<dbReference type="EMBL" id="VUOB01000117">
    <property type="protein sequence ID" value="KAA2247283.1"/>
    <property type="molecule type" value="Genomic_DNA"/>
</dbReference>
<dbReference type="Proteomes" id="UP000323454">
    <property type="component" value="Unassembled WGS sequence"/>
</dbReference>
<sequence length="68" mass="7203">MGDFVASLRARTRQDREAEQAAAEAGDDYRVQVHAADLANLARLAAEHGVRLTPATGQAASANGERAR</sequence>
<dbReference type="RefSeq" id="WP_149855202.1">
    <property type="nucleotide sequence ID" value="NZ_VUOB01000117.1"/>
</dbReference>
<keyword evidence="3" id="KW-1185">Reference proteome</keyword>
<evidence type="ECO:0000256" key="1">
    <source>
        <dbReference type="SAM" id="MobiDB-lite"/>
    </source>
</evidence>
<proteinExistence type="predicted"/>
<evidence type="ECO:0000313" key="2">
    <source>
        <dbReference type="EMBL" id="KAA2247283.1"/>
    </source>
</evidence>